<evidence type="ECO:0000259" key="9">
    <source>
        <dbReference type="Pfam" id="PF03175"/>
    </source>
</evidence>
<comment type="similarity">
    <text evidence="1">Belongs to the DNA polymerase type-B family.</text>
</comment>
<protein>
    <recommendedName>
        <fullName evidence="2">DNA-directed DNA polymerase</fullName>
        <ecNumber evidence="2">2.7.7.7</ecNumber>
    </recommendedName>
</protein>
<reference evidence="10" key="1">
    <citation type="journal article" date="2014" name="Front. Microbiol.">
        <title>High frequency of phylogenetically diverse reductive dehalogenase-homologous genes in deep subseafloor sedimentary metagenomes.</title>
        <authorList>
            <person name="Kawai M."/>
            <person name="Futagami T."/>
            <person name="Toyoda A."/>
            <person name="Takaki Y."/>
            <person name="Nishi S."/>
            <person name="Hori S."/>
            <person name="Arai W."/>
            <person name="Tsubouchi T."/>
            <person name="Morono Y."/>
            <person name="Uchiyama I."/>
            <person name="Ito T."/>
            <person name="Fujiyama A."/>
            <person name="Inagaki F."/>
            <person name="Takami H."/>
        </authorList>
    </citation>
    <scope>NUCLEOTIDE SEQUENCE</scope>
    <source>
        <strain evidence="10">Expedition CK06-06</strain>
    </source>
</reference>
<evidence type="ECO:0000256" key="7">
    <source>
        <dbReference type="ARBA" id="ARBA00023125"/>
    </source>
</evidence>
<proteinExistence type="inferred from homology"/>
<dbReference type="PANTHER" id="PTHR33568:SF3">
    <property type="entry name" value="DNA-DIRECTED DNA POLYMERASE"/>
    <property type="match status" value="1"/>
</dbReference>
<dbReference type="InterPro" id="IPR006172">
    <property type="entry name" value="DNA-dir_DNA_pol_B"/>
</dbReference>
<evidence type="ECO:0000256" key="2">
    <source>
        <dbReference type="ARBA" id="ARBA00012417"/>
    </source>
</evidence>
<evidence type="ECO:0000313" key="10">
    <source>
        <dbReference type="EMBL" id="GAI68933.1"/>
    </source>
</evidence>
<sequence>MVCRSQGYGMSSINRKPHILKSEKTMAMPRHIIFFDTETYQETIDKYSTRQRLRLGWACYYRRPYGRHSAKADWFYFDTHIAFWRFVFEHTAPKLKLWVIARNLTFDFTVVKGWRHLRKAGHKLKFFHNQGTCNIISVRNKSKALVFLDSMNWFVESLEKTGERIGIKRIAVDYKTCSKSELSAACKNHVLIELENFKLFIRFLEGNKVARLCYTRGSTAMAAFLLSHYTTKIYIHNNKQAIDLERESYKGGRVECFYLGDIKNENTYLLDVNSLYPFVMRNNPYPVKYKQIKRNITPKSLLASLYSKAVVAKVLIETDLPVYAVRRGRCMFPVGRFWVTLCTPELKYAFAHNHIKQVDVCVLYEQENIFRSYVDKFYALRMDFKSAGVDEYEELCKKMLNSLYGKFGQKGENWSKIGDCPNEPDREELVFNMDGRRVTKLRYLLGELFIMTGHGESFDSFPAIAAHVTAYARMYLWSLMQQAGYGNYFYCDTDSLIVNEAGLWTLNQWLHATKLGYVKQCEKTQRCIIRGLKDYTLGHKNVVKGIRKNATQITDGVFRQEQWPSFRGLLRSGEPDTYTVGSTVKHLNREYTKGEVNPDGVVVPFVFADDY</sequence>
<dbReference type="Gene3D" id="3.90.1600.10">
    <property type="entry name" value="Palm domain of DNA polymerase"/>
    <property type="match status" value="2"/>
</dbReference>
<evidence type="ECO:0000256" key="4">
    <source>
        <dbReference type="ARBA" id="ARBA00022695"/>
    </source>
</evidence>
<comment type="catalytic activity">
    <reaction evidence="8">
        <text>DNA(n) + a 2'-deoxyribonucleoside 5'-triphosphate = DNA(n+1) + diphosphate</text>
        <dbReference type="Rhea" id="RHEA:22508"/>
        <dbReference type="Rhea" id="RHEA-COMP:17339"/>
        <dbReference type="Rhea" id="RHEA-COMP:17340"/>
        <dbReference type="ChEBI" id="CHEBI:33019"/>
        <dbReference type="ChEBI" id="CHEBI:61560"/>
        <dbReference type="ChEBI" id="CHEBI:173112"/>
        <dbReference type="EC" id="2.7.7.7"/>
    </reaction>
</comment>
<dbReference type="EMBL" id="BARW01000048">
    <property type="protein sequence ID" value="GAI68933.1"/>
    <property type="molecule type" value="Genomic_DNA"/>
</dbReference>
<dbReference type="AlphaFoldDB" id="X1QL07"/>
<keyword evidence="6" id="KW-0239">DNA-directed DNA polymerase</keyword>
<evidence type="ECO:0000256" key="6">
    <source>
        <dbReference type="ARBA" id="ARBA00022932"/>
    </source>
</evidence>
<evidence type="ECO:0000256" key="5">
    <source>
        <dbReference type="ARBA" id="ARBA00022705"/>
    </source>
</evidence>
<dbReference type="Gene3D" id="1.10.287.690">
    <property type="entry name" value="Helix hairpin bin"/>
    <property type="match status" value="1"/>
</dbReference>
<evidence type="ECO:0000256" key="8">
    <source>
        <dbReference type="ARBA" id="ARBA00049244"/>
    </source>
</evidence>
<dbReference type="PRINTS" id="PR00106">
    <property type="entry name" value="DNAPOLB"/>
</dbReference>
<accession>X1QL07</accession>
<name>X1QL07_9ZZZZ</name>
<keyword evidence="7" id="KW-0238">DNA-binding</keyword>
<dbReference type="InterPro" id="IPR043502">
    <property type="entry name" value="DNA/RNA_pol_sf"/>
</dbReference>
<dbReference type="GO" id="GO:0003677">
    <property type="term" value="F:DNA binding"/>
    <property type="evidence" value="ECO:0007669"/>
    <property type="project" value="UniProtKB-KW"/>
</dbReference>
<dbReference type="Pfam" id="PF03175">
    <property type="entry name" value="DNA_pol_B_2"/>
    <property type="match status" value="1"/>
</dbReference>
<dbReference type="InterPro" id="IPR004868">
    <property type="entry name" value="DNA-dir_DNA_pol_B_mt/vir"/>
</dbReference>
<dbReference type="EC" id="2.7.7.7" evidence="2"/>
<organism evidence="10">
    <name type="scientific">marine sediment metagenome</name>
    <dbReference type="NCBI Taxonomy" id="412755"/>
    <lineage>
        <taxon>unclassified sequences</taxon>
        <taxon>metagenomes</taxon>
        <taxon>ecological metagenomes</taxon>
    </lineage>
</organism>
<dbReference type="SUPFAM" id="SSF56672">
    <property type="entry name" value="DNA/RNA polymerases"/>
    <property type="match status" value="1"/>
</dbReference>
<keyword evidence="3" id="KW-0808">Transferase</keyword>
<dbReference type="InterPro" id="IPR023211">
    <property type="entry name" value="DNA_pol_palm_dom_sf"/>
</dbReference>
<dbReference type="GO" id="GO:0006260">
    <property type="term" value="P:DNA replication"/>
    <property type="evidence" value="ECO:0007669"/>
    <property type="project" value="UniProtKB-KW"/>
</dbReference>
<evidence type="ECO:0000256" key="1">
    <source>
        <dbReference type="ARBA" id="ARBA00005755"/>
    </source>
</evidence>
<keyword evidence="5" id="KW-0235">DNA replication</keyword>
<keyword evidence="4" id="KW-0548">Nucleotidyltransferase</keyword>
<feature type="domain" description="DNA-directed DNA polymerase family B mitochondria/virus" evidence="9">
    <location>
        <begin position="211"/>
        <end position="413"/>
    </location>
</feature>
<evidence type="ECO:0000256" key="3">
    <source>
        <dbReference type="ARBA" id="ARBA00022679"/>
    </source>
</evidence>
<dbReference type="PANTHER" id="PTHR33568">
    <property type="entry name" value="DNA POLYMERASE"/>
    <property type="match status" value="1"/>
</dbReference>
<gene>
    <name evidence="10" type="ORF">S12H4_00444</name>
</gene>
<comment type="caution">
    <text evidence="10">The sequence shown here is derived from an EMBL/GenBank/DDBJ whole genome shotgun (WGS) entry which is preliminary data.</text>
</comment>
<dbReference type="GO" id="GO:0000166">
    <property type="term" value="F:nucleotide binding"/>
    <property type="evidence" value="ECO:0007669"/>
    <property type="project" value="InterPro"/>
</dbReference>
<dbReference type="GO" id="GO:0003887">
    <property type="term" value="F:DNA-directed DNA polymerase activity"/>
    <property type="evidence" value="ECO:0007669"/>
    <property type="project" value="UniProtKB-KW"/>
</dbReference>